<comment type="caution">
    <text evidence="1">The sequence shown here is derived from an EMBL/GenBank/DDBJ whole genome shotgun (WGS) entry which is preliminary data.</text>
</comment>
<protein>
    <submittedName>
        <fullName evidence="1">Uncharacterized protein</fullName>
    </submittedName>
</protein>
<feature type="non-terminal residue" evidence="1">
    <location>
        <position position="1"/>
    </location>
</feature>
<dbReference type="AlphaFoldDB" id="X1TWP6"/>
<name>X1TWP6_9ZZZZ</name>
<organism evidence="1">
    <name type="scientific">marine sediment metagenome</name>
    <dbReference type="NCBI Taxonomy" id="412755"/>
    <lineage>
        <taxon>unclassified sequences</taxon>
        <taxon>metagenomes</taxon>
        <taxon>ecological metagenomes</taxon>
    </lineage>
</organism>
<gene>
    <name evidence="1" type="ORF">S12H4_26736</name>
</gene>
<proteinExistence type="predicted"/>
<sequence length="185" mass="20764">RLNKPDAKAAIFEVFVEAIRGSSVQSQVVRATGEVMHFSGTPGYEWSRSVYPGLKTVFNLVACDNEFETEFASFLDKASDVAAYAKNNLYTHCSFDYQNSEGAIRYYYPDFIVRLATGEKWLIETKGVEDVEVAYKDARAMQWCRDASAIAEAAWQYVKVPYDLFQASTAATFSELVAEIAVRDV</sequence>
<dbReference type="Gene3D" id="3.40.91.30">
    <property type="match status" value="1"/>
</dbReference>
<accession>X1TWP6</accession>
<evidence type="ECO:0000313" key="1">
    <source>
        <dbReference type="EMBL" id="GAI91955.1"/>
    </source>
</evidence>
<dbReference type="EMBL" id="BARW01015198">
    <property type="protein sequence ID" value="GAI91955.1"/>
    <property type="molecule type" value="Genomic_DNA"/>
</dbReference>
<reference evidence="1" key="1">
    <citation type="journal article" date="2014" name="Front. Microbiol.">
        <title>High frequency of phylogenetically diverse reductive dehalogenase-homologous genes in deep subseafloor sedimentary metagenomes.</title>
        <authorList>
            <person name="Kawai M."/>
            <person name="Futagami T."/>
            <person name="Toyoda A."/>
            <person name="Takaki Y."/>
            <person name="Nishi S."/>
            <person name="Hori S."/>
            <person name="Arai W."/>
            <person name="Tsubouchi T."/>
            <person name="Morono Y."/>
            <person name="Uchiyama I."/>
            <person name="Ito T."/>
            <person name="Fujiyama A."/>
            <person name="Inagaki F."/>
            <person name="Takami H."/>
        </authorList>
    </citation>
    <scope>NUCLEOTIDE SEQUENCE</scope>
    <source>
        <strain evidence="1">Expedition CK06-06</strain>
    </source>
</reference>